<dbReference type="Proteomes" id="UP000037122">
    <property type="component" value="Unassembled WGS sequence"/>
</dbReference>
<feature type="chain" id="PRO_5005545324" evidence="1">
    <location>
        <begin position="20"/>
        <end position="41"/>
    </location>
</feature>
<proteinExistence type="predicted"/>
<name>A0A0L0NU67_CANAR</name>
<dbReference type="AlphaFoldDB" id="A0A0L0NU67"/>
<evidence type="ECO:0000256" key="1">
    <source>
        <dbReference type="SAM" id="SignalP"/>
    </source>
</evidence>
<feature type="signal peptide" evidence="1">
    <location>
        <begin position="1"/>
        <end position="19"/>
    </location>
</feature>
<organism evidence="2 3">
    <name type="scientific">Candidozyma auris</name>
    <name type="common">Yeast</name>
    <name type="synonym">Candida auris</name>
    <dbReference type="NCBI Taxonomy" id="498019"/>
    <lineage>
        <taxon>Eukaryota</taxon>
        <taxon>Fungi</taxon>
        <taxon>Dikarya</taxon>
        <taxon>Ascomycota</taxon>
        <taxon>Saccharomycotina</taxon>
        <taxon>Pichiomycetes</taxon>
        <taxon>Metschnikowiaceae</taxon>
        <taxon>Candidozyma</taxon>
    </lineage>
</organism>
<evidence type="ECO:0000313" key="2">
    <source>
        <dbReference type="EMBL" id="KND97220.1"/>
    </source>
</evidence>
<comment type="caution">
    <text evidence="2">The sequence shown here is derived from an EMBL/GenBank/DDBJ whole genome shotgun (WGS) entry which is preliminary data.</text>
</comment>
<evidence type="ECO:0000313" key="3">
    <source>
        <dbReference type="Proteomes" id="UP000037122"/>
    </source>
</evidence>
<dbReference type="EMBL" id="LGST01000043">
    <property type="protein sequence ID" value="KND97220.1"/>
    <property type="molecule type" value="Genomic_DNA"/>
</dbReference>
<reference evidence="3" key="1">
    <citation type="journal article" date="2015" name="BMC Genomics">
        <title>Draft genome of a commonly misdiagnosed multidrug resistant pathogen Candida auris.</title>
        <authorList>
            <person name="Chatterjee S."/>
            <person name="Alampalli S.V."/>
            <person name="Nageshan R.K."/>
            <person name="Chettiar S.T."/>
            <person name="Joshi S."/>
            <person name="Tatu U.S."/>
        </authorList>
    </citation>
    <scope>NUCLEOTIDE SEQUENCE [LARGE SCALE GENOMIC DNA]</scope>
    <source>
        <strain evidence="3">6684</strain>
    </source>
</reference>
<keyword evidence="1" id="KW-0732">Signal</keyword>
<sequence length="41" mass="4143">MRFLMSLVGGFGGFAASVAENVAAGDCEEPVDLGKGVGRRA</sequence>
<accession>A0A0L0NU67</accession>
<protein>
    <submittedName>
        <fullName evidence="2">Uncharacterized protein</fullName>
    </submittedName>
</protein>
<gene>
    <name evidence="2" type="ORF">QG37_06436</name>
</gene>